<dbReference type="CDD" id="cd01377">
    <property type="entry name" value="MYSc_class_II"/>
    <property type="match status" value="1"/>
</dbReference>
<dbReference type="Proteomes" id="UP001608902">
    <property type="component" value="Unassembled WGS sequence"/>
</dbReference>
<evidence type="ECO:0000256" key="3">
    <source>
        <dbReference type="ARBA" id="ARBA00022840"/>
    </source>
</evidence>
<dbReference type="PROSITE" id="PS51456">
    <property type="entry name" value="MYOSIN_MOTOR"/>
    <property type="match status" value="1"/>
</dbReference>
<dbReference type="GO" id="GO:0005524">
    <property type="term" value="F:ATP binding"/>
    <property type="evidence" value="ECO:0007669"/>
    <property type="project" value="UniProtKB-UniRule"/>
</dbReference>
<keyword evidence="8 9" id="KW-0009">Actin-binding</keyword>
<comment type="similarity">
    <text evidence="1 9">Belongs to the TRAFAC class myosin-kinesin ATPase superfamily. Myosin family.</text>
</comment>
<feature type="compositionally biased region" description="Polar residues" evidence="11">
    <location>
        <begin position="1972"/>
        <end position="1987"/>
    </location>
</feature>
<evidence type="ECO:0000256" key="7">
    <source>
        <dbReference type="ARBA" id="ARBA00023175"/>
    </source>
</evidence>
<evidence type="ECO:0000256" key="5">
    <source>
        <dbReference type="ARBA" id="ARBA00023054"/>
    </source>
</evidence>
<feature type="region of interest" description="Disordered" evidence="11">
    <location>
        <begin position="1972"/>
        <end position="2002"/>
    </location>
</feature>
<dbReference type="GO" id="GO:0003774">
    <property type="term" value="F:cytoskeletal motor activity"/>
    <property type="evidence" value="ECO:0007669"/>
    <property type="project" value="UniProtKB-UniRule"/>
</dbReference>
<evidence type="ECO:0000256" key="1">
    <source>
        <dbReference type="ARBA" id="ARBA00008314"/>
    </source>
</evidence>
<evidence type="ECO:0000256" key="2">
    <source>
        <dbReference type="ARBA" id="ARBA00022741"/>
    </source>
</evidence>
<dbReference type="PRINTS" id="PR00193">
    <property type="entry name" value="MYOSINHEAVY"/>
</dbReference>
<keyword evidence="15" id="KW-1185">Reference proteome</keyword>
<dbReference type="Pfam" id="PF00063">
    <property type="entry name" value="Myosin_head"/>
    <property type="match status" value="1"/>
</dbReference>
<protein>
    <recommendedName>
        <fullName evidence="16">Myosin heavy chain</fullName>
    </recommendedName>
</protein>
<dbReference type="InterPro" id="IPR027417">
    <property type="entry name" value="P-loop_NTPase"/>
</dbReference>
<dbReference type="SMART" id="SM00242">
    <property type="entry name" value="MYSc"/>
    <property type="match status" value="1"/>
</dbReference>
<dbReference type="FunFam" id="3.40.850.10:FF:000101">
    <property type="entry name" value="Slow myosin heavy chain 2"/>
    <property type="match status" value="1"/>
</dbReference>
<feature type="domain" description="Myosin motor" evidence="12">
    <location>
        <begin position="83"/>
        <end position="784"/>
    </location>
</feature>
<keyword evidence="3 9" id="KW-0067">ATP-binding</keyword>
<dbReference type="Pfam" id="PF02736">
    <property type="entry name" value="Myosin_N"/>
    <property type="match status" value="1"/>
</dbReference>
<dbReference type="GO" id="GO:0005863">
    <property type="term" value="C:striated muscle myosin thick filament"/>
    <property type="evidence" value="ECO:0007669"/>
    <property type="project" value="UniProtKB-ARBA"/>
</dbReference>
<dbReference type="Gene3D" id="1.20.5.4820">
    <property type="match status" value="1"/>
</dbReference>
<evidence type="ECO:0000313" key="14">
    <source>
        <dbReference type="EMBL" id="MFH4974130.1"/>
    </source>
</evidence>
<feature type="compositionally biased region" description="Basic and acidic residues" evidence="11">
    <location>
        <begin position="1937"/>
        <end position="1953"/>
    </location>
</feature>
<dbReference type="FunFam" id="1.20.58.530:FF:000003">
    <property type="entry name" value="Myosin heavy chain 10"/>
    <property type="match status" value="1"/>
</dbReference>
<evidence type="ECO:0000256" key="6">
    <source>
        <dbReference type="ARBA" id="ARBA00023123"/>
    </source>
</evidence>
<dbReference type="GO" id="GO:0016459">
    <property type="term" value="C:myosin complex"/>
    <property type="evidence" value="ECO:0007669"/>
    <property type="project" value="UniProtKB-KW"/>
</dbReference>
<feature type="domain" description="Myosin N-terminal SH3-like" evidence="13">
    <location>
        <begin position="29"/>
        <end position="79"/>
    </location>
</feature>
<dbReference type="Gene3D" id="1.20.58.530">
    <property type="match status" value="1"/>
</dbReference>
<dbReference type="InterPro" id="IPR002928">
    <property type="entry name" value="Myosin_tail"/>
</dbReference>
<dbReference type="Gene3D" id="3.40.850.10">
    <property type="entry name" value="Kinesin motor domain"/>
    <property type="match status" value="1"/>
</dbReference>
<dbReference type="FunFam" id="1.10.10.820:FF:000001">
    <property type="entry name" value="Myosin heavy chain"/>
    <property type="match status" value="1"/>
</dbReference>
<dbReference type="PROSITE" id="PS51844">
    <property type="entry name" value="SH3_LIKE"/>
    <property type="match status" value="1"/>
</dbReference>
<evidence type="ECO:0000259" key="12">
    <source>
        <dbReference type="PROSITE" id="PS51456"/>
    </source>
</evidence>
<dbReference type="Gene3D" id="1.20.120.720">
    <property type="entry name" value="Myosin VI head, motor domain, U50 subdomain"/>
    <property type="match status" value="1"/>
</dbReference>
<dbReference type="FunFam" id="1.20.120.720:FF:000001">
    <property type="entry name" value="Myosin heavy chain, muscle"/>
    <property type="match status" value="1"/>
</dbReference>
<dbReference type="Pfam" id="PF01576">
    <property type="entry name" value="Myosin_tail_1"/>
    <property type="match status" value="1"/>
</dbReference>
<feature type="binding site" evidence="9">
    <location>
        <begin position="176"/>
        <end position="183"/>
    </location>
    <ligand>
        <name>ATP</name>
        <dbReference type="ChEBI" id="CHEBI:30616"/>
    </ligand>
</feature>
<dbReference type="Gene3D" id="1.10.287.1490">
    <property type="match status" value="1"/>
</dbReference>
<feature type="compositionally biased region" description="Basic and acidic residues" evidence="11">
    <location>
        <begin position="1873"/>
        <end position="1897"/>
    </location>
</feature>
<dbReference type="FunFam" id="1.20.5.4820:FF:000002">
    <property type="entry name" value="Myosin heavy chain 10"/>
    <property type="match status" value="1"/>
</dbReference>
<evidence type="ECO:0000256" key="11">
    <source>
        <dbReference type="SAM" id="MobiDB-lite"/>
    </source>
</evidence>
<dbReference type="Gene3D" id="1.10.10.820">
    <property type="match status" value="1"/>
</dbReference>
<evidence type="ECO:0000256" key="10">
    <source>
        <dbReference type="SAM" id="Coils"/>
    </source>
</evidence>
<reference evidence="14 15" key="1">
    <citation type="submission" date="2024-08" db="EMBL/GenBank/DDBJ databases">
        <title>Gnathostoma spinigerum genome.</title>
        <authorList>
            <person name="Gonzalez-Bertolin B."/>
            <person name="Monzon S."/>
            <person name="Zaballos A."/>
            <person name="Jimenez P."/>
            <person name="Dekumyoy P."/>
            <person name="Varona S."/>
            <person name="Cuesta I."/>
            <person name="Sumanam S."/>
            <person name="Adisakwattana P."/>
            <person name="Gasser R.B."/>
            <person name="Hernandez-Gonzalez A."/>
            <person name="Young N.D."/>
            <person name="Perteguer M.J."/>
        </authorList>
    </citation>
    <scope>NUCLEOTIDE SEQUENCE [LARGE SCALE GENOMIC DNA]</scope>
    <source>
        <strain evidence="14">AL3</strain>
        <tissue evidence="14">Liver</tissue>
    </source>
</reference>
<keyword evidence="7 9" id="KW-0505">Motor protein</keyword>
<dbReference type="SUPFAM" id="SSF52540">
    <property type="entry name" value="P-loop containing nucleoside triphosphate hydrolases"/>
    <property type="match status" value="1"/>
</dbReference>
<evidence type="ECO:0008006" key="16">
    <source>
        <dbReference type="Google" id="ProtNLM"/>
    </source>
</evidence>
<name>A0ABD6ECU0_9BILA</name>
<feature type="compositionally biased region" description="Basic and acidic residues" evidence="11">
    <location>
        <begin position="1849"/>
        <end position="1865"/>
    </location>
</feature>
<dbReference type="InterPro" id="IPR004009">
    <property type="entry name" value="SH3_Myosin"/>
</dbReference>
<evidence type="ECO:0000259" key="13">
    <source>
        <dbReference type="PROSITE" id="PS51844"/>
    </source>
</evidence>
<feature type="region of interest" description="Actin-binding" evidence="9">
    <location>
        <begin position="662"/>
        <end position="684"/>
    </location>
</feature>
<dbReference type="Gene3D" id="1.20.5.340">
    <property type="match status" value="2"/>
</dbReference>
<dbReference type="GO" id="GO:0005516">
    <property type="term" value="F:calmodulin binding"/>
    <property type="evidence" value="ECO:0007669"/>
    <property type="project" value="UniProtKB-KW"/>
</dbReference>
<gene>
    <name evidence="14" type="ORF">AB6A40_000839</name>
</gene>
<dbReference type="PROSITE" id="PS50096">
    <property type="entry name" value="IQ"/>
    <property type="match status" value="1"/>
</dbReference>
<dbReference type="InterPro" id="IPR036961">
    <property type="entry name" value="Kinesin_motor_dom_sf"/>
</dbReference>
<dbReference type="GO" id="GO:0060972">
    <property type="term" value="P:left/right pattern formation"/>
    <property type="evidence" value="ECO:0007669"/>
    <property type="project" value="UniProtKB-ARBA"/>
</dbReference>
<dbReference type="PANTHER" id="PTHR13140">
    <property type="entry name" value="MYOSIN"/>
    <property type="match status" value="1"/>
</dbReference>
<evidence type="ECO:0000256" key="4">
    <source>
        <dbReference type="ARBA" id="ARBA00022860"/>
    </source>
</evidence>
<keyword evidence="4" id="KW-0112">Calmodulin-binding</keyword>
<dbReference type="GO" id="GO:0045177">
    <property type="term" value="C:apical part of cell"/>
    <property type="evidence" value="ECO:0007669"/>
    <property type="project" value="UniProtKB-ARBA"/>
</dbReference>
<dbReference type="FunFam" id="2.30.30.360:FF:000001">
    <property type="entry name" value="Myosin heavy chain"/>
    <property type="match status" value="1"/>
</dbReference>
<sequence>MSSAVASEISYLQVHKDIVADPALQTEWSKKRLVWVPHEKEGFVAGSIKEDRGDDVVVEIVETGKKQVLSKDDVQKMNPPKFDKVEDMADLTCLNEGSVLHNLRERYFSSLIYTYSGLFCVVINPYKKLPIYSETLIEAFKGKKRHEMPPHIFAITDSAYRSMLQEREDQSILCTGESGAGKTENTKKVIQYLAHVAGATRQSKTPTSPIKPRSEQQSVIGELEHQLLQANPILEAFGNSKTVKNDNSSRFGKFIRINFDMSGYISGANIEFYLLEKSRTLRQAQDERSFHIFYQFLRGTSSTEKANYLLEDVDKYRYLSQGNICLPNVDDSVEFQNTLHSMKIMGFHNEEIESVLHVVSSVLLFGNMEFFQEKKSEQAILPNDGVAQKICHLLGLPLVEFTRAFLRPRIKVGREFVQKAQSKEQATFAVEAISKACYEKMFRWLVGRLNKSLDRTRRQGASFIGILDIAGFEIFDLNSFEQLCINYTNEKLQQLFNNTMFVLEQEEYQREGIEWEFIDFGLDLQPTIDLIEKPMGILSLLDEECLFPRATDKSLVEKLLVHHKNHPKFVIPEMRSKSDFAVIHYAGRVDYSADQWLMKNMDPLNENVVALFQNSSDPFVVNIWKDAEFAGICASEINDTAFGMRTKKGMFRTVSQMHKEQLSRLMATLRNTSPHFVRCIIPNHEKKAGKINSLLVLEQLRCNGVLEGIRICRQGFPNRVPFQEFRHRYEILTPNAIPKGFMDGKEAVRKMIEALELEPDKYRIGQSKLFFHAGVLAQLEEERDLKLTDLIIAFQAQCRAFLARRLYQKRVQQSNAIRVLQRNGLAWLKLRNWQWWRLFTKVKPLLPVTNQEAAILAKETELKDVKEKLIKREAESVEIEKRLQQLVEERNILQEQLQQESEDRAEADELRGRLAAKKVELESKLDESEGAMRELFEENKKLQETIKDLEEQLEEEERARQKVQLDKANTDKQWKNLEEKYAVLCDTHEKIVKEKKNIEERAQQLSSQLCQEEEKAKHVGKQRSRVEGQLQELSNELKKEKEIRADLDQVRRKLQSEMDEQKELLEEKRCKLEELNAMLSKKQEELNILLTKLDEETAGNVTLQKHIRELEASNEDLQEDLENEKNLRMKSEKAKRELNEELEKLRTEALEATDKTAVSLEIQKRKDEELKELKRALDICTANGETKLEELKIKYQKQLEAQTEQADQERRLRGQIEKSKASIESEKAVLLKELDSVKSSKADVDKKRKAAESLVIEMTSRISELESTKSALTENLAKVQNEFDAVMKQKDADDQNTSALMKKIALLEQQLAEAHDQLQDETRHKLALQSRVRQLDADLAESKEANEEMDLSYKSLEKDLEAARASVLEARKKAEEAVSQQFEEMRRKFQRDLDNAMKSITEAEAARDRAERSKTKLQREIEDVNIELNNVRSNARDLEKKQRKFDQQLAEERANFAKVSTERDAHAQESRDRETKILSLNNELEELRAKLQESERVKRSLQIELDESVSSKDDVGKSVHELEKVKRELEDELQERKTQIEELDSYVQLAEDKLLRAEVNFQAAKTECDRLIEAKDKECEEKRRSLLKQIRDLENELENERRIKTAAMTQRKVIETQISEVKQQLEVSNRLKDDYCRQLKKTQQMMKEIQQDNEECSQSKEELNNSMRELDRKLRAMETENARLTEANELLSSQKRQLEAERDELEDLRSRGGGISSDEKRRLEAKIVALEEEIEEEQSSSELALDKLRKAQLQVEQLTTELSMERSLCQKVDAEKQTLERANRDLKAKVGELETSAQVRSRAQIAALEAKIQSLEDQYNIEAQERANANRQCRRIDKRLADALMQIEDERRNTEQQKEQADRANARARQLRRQLDEMEEEMTRERTRSRNLQREVDDLNEANETLARDNSNLRGQRRQGRDALLRGRGLHGIRTNSPHDDLDSTGTDERSEDGTTGIITTRIKYTTTSTRNILTTENVESSSTKGSDATDDAKGVGLPLKD</sequence>
<feature type="region of interest" description="Disordered" evidence="11">
    <location>
        <begin position="1849"/>
        <end position="1955"/>
    </location>
</feature>
<dbReference type="Gene3D" id="2.30.30.360">
    <property type="entry name" value="Myosin S1 fragment, N-terminal"/>
    <property type="match status" value="1"/>
</dbReference>
<proteinExistence type="inferred from homology"/>
<keyword evidence="2 9" id="KW-0547">Nucleotide-binding</keyword>
<evidence type="ECO:0000313" key="15">
    <source>
        <dbReference type="Proteomes" id="UP001608902"/>
    </source>
</evidence>
<dbReference type="PANTHER" id="PTHR13140:SF857">
    <property type="entry name" value="MYOSIN-11"/>
    <property type="match status" value="1"/>
</dbReference>
<dbReference type="InterPro" id="IPR008989">
    <property type="entry name" value="Myosin_S1_N"/>
</dbReference>
<evidence type="ECO:0000256" key="8">
    <source>
        <dbReference type="ARBA" id="ARBA00023203"/>
    </source>
</evidence>
<comment type="caution">
    <text evidence="14">The sequence shown here is derived from an EMBL/GenBank/DDBJ whole genome shotgun (WGS) entry which is preliminary data.</text>
</comment>
<dbReference type="EMBL" id="JBGFUD010000265">
    <property type="protein sequence ID" value="MFH4974130.1"/>
    <property type="molecule type" value="Genomic_DNA"/>
</dbReference>
<keyword evidence="6 9" id="KW-0518">Myosin</keyword>
<dbReference type="GO" id="GO:0003779">
    <property type="term" value="F:actin binding"/>
    <property type="evidence" value="ECO:0007669"/>
    <property type="project" value="UniProtKB-KW"/>
</dbReference>
<organism evidence="14 15">
    <name type="scientific">Gnathostoma spinigerum</name>
    <dbReference type="NCBI Taxonomy" id="75299"/>
    <lineage>
        <taxon>Eukaryota</taxon>
        <taxon>Metazoa</taxon>
        <taxon>Ecdysozoa</taxon>
        <taxon>Nematoda</taxon>
        <taxon>Chromadorea</taxon>
        <taxon>Rhabditida</taxon>
        <taxon>Spirurina</taxon>
        <taxon>Gnathostomatomorpha</taxon>
        <taxon>Gnathostomatoidea</taxon>
        <taxon>Gnathostomatidae</taxon>
        <taxon>Gnathostoma</taxon>
    </lineage>
</organism>
<dbReference type="InterPro" id="IPR001609">
    <property type="entry name" value="Myosin_head_motor_dom-like"/>
</dbReference>
<keyword evidence="5 10" id="KW-0175">Coiled coil</keyword>
<dbReference type="SUPFAM" id="SSF90257">
    <property type="entry name" value="Myosin rod fragments"/>
    <property type="match status" value="4"/>
</dbReference>
<accession>A0ABD6ECU0</accession>
<feature type="coiled-coil region" evidence="10">
    <location>
        <begin position="848"/>
        <end position="1212"/>
    </location>
</feature>
<evidence type="ECO:0000256" key="9">
    <source>
        <dbReference type="PROSITE-ProRule" id="PRU00782"/>
    </source>
</evidence>